<keyword evidence="2" id="KW-1185">Reference proteome</keyword>
<reference evidence="2" key="1">
    <citation type="journal article" date="2022" name="Mol. Ecol. Resour.">
        <title>The genomes of chicory, endive, great burdock and yacon provide insights into Asteraceae palaeo-polyploidization history and plant inulin production.</title>
        <authorList>
            <person name="Fan W."/>
            <person name="Wang S."/>
            <person name="Wang H."/>
            <person name="Wang A."/>
            <person name="Jiang F."/>
            <person name="Liu H."/>
            <person name="Zhao H."/>
            <person name="Xu D."/>
            <person name="Zhang Y."/>
        </authorList>
    </citation>
    <scope>NUCLEOTIDE SEQUENCE [LARGE SCALE GENOMIC DNA]</scope>
    <source>
        <strain evidence="2">cv. Niubang</strain>
    </source>
</reference>
<dbReference type="Proteomes" id="UP001055879">
    <property type="component" value="Linkage Group LG13"/>
</dbReference>
<evidence type="ECO:0000313" key="1">
    <source>
        <dbReference type="EMBL" id="KAI3681876.1"/>
    </source>
</evidence>
<sequence length="97" mass="11134">MIVMGFLAHYSFHPSFLHFPFQILSHAPTFSPPPRRRPLIGIGIGIGIHRSFQLRLTHGVESTNPTVSIPMFPRHTLSSTRTPPPCREKPLRRRRFP</sequence>
<organism evidence="1 2">
    <name type="scientific">Arctium lappa</name>
    <name type="common">Greater burdock</name>
    <name type="synonym">Lappa major</name>
    <dbReference type="NCBI Taxonomy" id="4217"/>
    <lineage>
        <taxon>Eukaryota</taxon>
        <taxon>Viridiplantae</taxon>
        <taxon>Streptophyta</taxon>
        <taxon>Embryophyta</taxon>
        <taxon>Tracheophyta</taxon>
        <taxon>Spermatophyta</taxon>
        <taxon>Magnoliopsida</taxon>
        <taxon>eudicotyledons</taxon>
        <taxon>Gunneridae</taxon>
        <taxon>Pentapetalae</taxon>
        <taxon>asterids</taxon>
        <taxon>campanulids</taxon>
        <taxon>Asterales</taxon>
        <taxon>Asteraceae</taxon>
        <taxon>Carduoideae</taxon>
        <taxon>Cardueae</taxon>
        <taxon>Arctiinae</taxon>
        <taxon>Arctium</taxon>
    </lineage>
</organism>
<name>A0ACB8YAJ1_ARCLA</name>
<accession>A0ACB8YAJ1</accession>
<evidence type="ECO:0000313" key="2">
    <source>
        <dbReference type="Proteomes" id="UP001055879"/>
    </source>
</evidence>
<dbReference type="EMBL" id="CM042059">
    <property type="protein sequence ID" value="KAI3681876.1"/>
    <property type="molecule type" value="Genomic_DNA"/>
</dbReference>
<protein>
    <submittedName>
        <fullName evidence="1">Uncharacterized protein</fullName>
    </submittedName>
</protein>
<proteinExistence type="predicted"/>
<comment type="caution">
    <text evidence="1">The sequence shown here is derived from an EMBL/GenBank/DDBJ whole genome shotgun (WGS) entry which is preliminary data.</text>
</comment>
<gene>
    <name evidence="1" type="ORF">L6452_36681</name>
</gene>
<reference evidence="1 2" key="2">
    <citation type="journal article" date="2022" name="Mol. Ecol. Resour.">
        <title>The genomes of chicory, endive, great burdock and yacon provide insights into Asteraceae paleo-polyploidization history and plant inulin production.</title>
        <authorList>
            <person name="Fan W."/>
            <person name="Wang S."/>
            <person name="Wang H."/>
            <person name="Wang A."/>
            <person name="Jiang F."/>
            <person name="Liu H."/>
            <person name="Zhao H."/>
            <person name="Xu D."/>
            <person name="Zhang Y."/>
        </authorList>
    </citation>
    <scope>NUCLEOTIDE SEQUENCE [LARGE SCALE GENOMIC DNA]</scope>
    <source>
        <strain evidence="2">cv. Niubang</strain>
    </source>
</reference>